<organism evidence="2 3">
    <name type="scientific">Edaphochlamys debaryana</name>
    <dbReference type="NCBI Taxonomy" id="47281"/>
    <lineage>
        <taxon>Eukaryota</taxon>
        <taxon>Viridiplantae</taxon>
        <taxon>Chlorophyta</taxon>
        <taxon>core chlorophytes</taxon>
        <taxon>Chlorophyceae</taxon>
        <taxon>CS clade</taxon>
        <taxon>Chlamydomonadales</taxon>
        <taxon>Chlamydomonadales incertae sedis</taxon>
        <taxon>Edaphochlamys</taxon>
    </lineage>
</organism>
<keyword evidence="3" id="KW-1185">Reference proteome</keyword>
<feature type="region of interest" description="Disordered" evidence="1">
    <location>
        <begin position="353"/>
        <end position="389"/>
    </location>
</feature>
<feature type="region of interest" description="Disordered" evidence="1">
    <location>
        <begin position="929"/>
        <end position="991"/>
    </location>
</feature>
<feature type="region of interest" description="Disordered" evidence="1">
    <location>
        <begin position="1055"/>
        <end position="1095"/>
    </location>
</feature>
<feature type="compositionally biased region" description="Low complexity" evidence="1">
    <location>
        <begin position="875"/>
        <end position="894"/>
    </location>
</feature>
<reference evidence="2" key="1">
    <citation type="journal article" date="2020" name="bioRxiv">
        <title>Comparative genomics of Chlamydomonas.</title>
        <authorList>
            <person name="Craig R.J."/>
            <person name="Hasan A.R."/>
            <person name="Ness R.W."/>
            <person name="Keightley P.D."/>
        </authorList>
    </citation>
    <scope>NUCLEOTIDE SEQUENCE</scope>
    <source>
        <strain evidence="2">CCAP 11/70</strain>
    </source>
</reference>
<evidence type="ECO:0000256" key="1">
    <source>
        <dbReference type="SAM" id="MobiDB-lite"/>
    </source>
</evidence>
<name>A0A836BW87_9CHLO</name>
<evidence type="ECO:0000313" key="3">
    <source>
        <dbReference type="Proteomes" id="UP000612055"/>
    </source>
</evidence>
<feature type="region of interest" description="Disordered" evidence="1">
    <location>
        <begin position="841"/>
        <end position="898"/>
    </location>
</feature>
<evidence type="ECO:0000313" key="2">
    <source>
        <dbReference type="EMBL" id="KAG2489883.1"/>
    </source>
</evidence>
<comment type="caution">
    <text evidence="2">The sequence shown here is derived from an EMBL/GenBank/DDBJ whole genome shotgun (WGS) entry which is preliminary data.</text>
</comment>
<proteinExistence type="predicted"/>
<dbReference type="Proteomes" id="UP000612055">
    <property type="component" value="Unassembled WGS sequence"/>
</dbReference>
<feature type="compositionally biased region" description="Polar residues" evidence="1">
    <location>
        <begin position="970"/>
        <end position="980"/>
    </location>
</feature>
<dbReference type="EMBL" id="JAEHOE010000068">
    <property type="protein sequence ID" value="KAG2489883.1"/>
    <property type="molecule type" value="Genomic_DNA"/>
</dbReference>
<feature type="compositionally biased region" description="Low complexity" evidence="1">
    <location>
        <begin position="841"/>
        <end position="850"/>
    </location>
</feature>
<feature type="compositionally biased region" description="Acidic residues" evidence="1">
    <location>
        <begin position="1075"/>
        <end position="1085"/>
    </location>
</feature>
<sequence>MPPRRRPLKSLKPRGAARSIENDWKGLLEIGGRLLRLRGSGPKLSVAEAESLQERLQRLLEWVVEREGADDEESVAKALSGQRALALLRLQAWAARLHPDPKQDMGESSMFQSAATTVGTLVPKVLKVAHAGRGARDIAPASVAGTPTAGFCRALLRTQALRAAAVKLSQWLQKLEAGARTHPRSGLQLHLRRTLATAQLAMDSLYSSSAMQSAMDTVDVLCYVASTSSDRPSCSHEGSAAGPAQQLKPLYQELISELEATAVMEHAARLLLQQGRVAELLEAGAAGGGSAAGTAGGGRKPDTSIAVRSLSNCAPNFLYAYSKLPDALELATYDLALAAESASAGVAEAPAAAASGGGGGCAEGGRDADEGTDAGRERGNRRGGDEDGDRDAVMAVARTLRCVLRGPAVQYAVLSYGIRTLCAADGGPSYGLADADLAWVRPLSSAPEGDGGRRRVIDAHLLAALLTALNAALYAPPALRSPPITARAAAALALRLGRIALATARGFGALSPPSEPSPDNPALVLSARRWSNALSTVMAICAGLQEEISSLEAPEGAQPRLFRRPGWAAEAEASWRLWVDVLRWAVPRGMKRADVECVVAQGLRMQGEALDELWQPEDASALPAEAPPELAAALRAGWLPALELVLVHTCAEDEPGPYSAVLTDLSAEQPEGFVWQTRAMLSYGELSQGAGVVAALGAVLWRLQRDLDLEYGSSSSGASSSGSPPDGHRPNPCLKLFSAELCPAGDARHAALYLAVALLVASPSAEEVARAPPPIRRFSLLMSSAALEWLPPLFLLVRRAVQRGGPPGLTGCSVLDHVVQALVLWISTLAGEGAQPAATATAASATATGPSPGPGPAAAPDHVHASGSGTHGGDSEAPAASGGGAAATAAAPNGSGSGLSEWQRFVVDEVGAVHVMGAALALVEKWVGSGGGGGGRSSRDGPEGGSSSDGCETGCKTGSNSATEGAGAGSTVTGLESVSSGKAGGGDSAEAAEVQEGLTTLPVTAAVIHLARLLHGRRLLGAAGAGSGPSLPWRPEALRVLRRAVEAECARELEEGRECADEHEEGAECAREQEEGPECAGEQEDGAPSSNRQEDGAMCGAALEQLAVCLEAASSGAGGSGGAPEVEGLGVDAEVLQAAAQAVNRLLGGRLGLPAVQPLAEARALRPHSAGAGSCPAGLAAASGIVAPPPR</sequence>
<dbReference type="AlphaFoldDB" id="A0A836BW87"/>
<accession>A0A836BW87</accession>
<protein>
    <submittedName>
        <fullName evidence="2">Uncharacterized protein</fullName>
    </submittedName>
</protein>
<feature type="compositionally biased region" description="Basic and acidic residues" evidence="1">
    <location>
        <begin position="1055"/>
        <end position="1074"/>
    </location>
</feature>
<feature type="compositionally biased region" description="Basic and acidic residues" evidence="1">
    <location>
        <begin position="364"/>
        <end position="385"/>
    </location>
</feature>
<gene>
    <name evidence="2" type="ORF">HYH03_011685</name>
</gene>